<dbReference type="GO" id="GO:0005524">
    <property type="term" value="F:ATP binding"/>
    <property type="evidence" value="ECO:0007669"/>
    <property type="project" value="UniProtKB-KW"/>
</dbReference>
<feature type="binding site" evidence="7">
    <location>
        <position position="101"/>
    </location>
    <ligand>
        <name>Zn(2+)</name>
        <dbReference type="ChEBI" id="CHEBI:29105"/>
    </ligand>
</feature>
<dbReference type="EC" id="6.1.1.-" evidence="7"/>
<feature type="binding site" evidence="7">
    <location>
        <position position="125"/>
    </location>
    <ligand>
        <name>Zn(2+)</name>
        <dbReference type="ChEBI" id="CHEBI:29105"/>
    </ligand>
</feature>
<dbReference type="FunFam" id="3.40.50.620:FF:000093">
    <property type="entry name" value="Glutamyl-Q tRNA(Asp) synthetase"/>
    <property type="match status" value="1"/>
</dbReference>
<evidence type="ECO:0000313" key="11">
    <source>
        <dbReference type="Proteomes" id="UP000252038"/>
    </source>
</evidence>
<evidence type="ECO:0000313" key="10">
    <source>
        <dbReference type="EMBL" id="AXE34179.1"/>
    </source>
</evidence>
<dbReference type="InterPro" id="IPR022380">
    <property type="entry name" value="Glu-Q_tRNA(Asp)_Synthase"/>
</dbReference>
<keyword evidence="2 7" id="KW-0479">Metal-binding</keyword>
<dbReference type="PRINTS" id="PR00987">
    <property type="entry name" value="TRNASYNTHGLU"/>
</dbReference>
<dbReference type="Proteomes" id="UP000252038">
    <property type="component" value="Chromosome"/>
</dbReference>
<dbReference type="Gene3D" id="3.40.50.620">
    <property type="entry name" value="HUPs"/>
    <property type="match status" value="1"/>
</dbReference>
<keyword evidence="6 7" id="KW-0030">Aminoacyl-tRNA synthetase</keyword>
<feature type="binding site" evidence="7">
    <location>
        <position position="45"/>
    </location>
    <ligand>
        <name>L-glutamate</name>
        <dbReference type="ChEBI" id="CHEBI:29985"/>
    </ligand>
</feature>
<dbReference type="PANTHER" id="PTHR43311">
    <property type="entry name" value="GLUTAMATE--TRNA LIGASE"/>
    <property type="match status" value="1"/>
</dbReference>
<keyword evidence="4 7" id="KW-0862">Zinc</keyword>
<feature type="binding site" evidence="7">
    <location>
        <position position="240"/>
    </location>
    <ligand>
        <name>ATP</name>
        <dbReference type="ChEBI" id="CHEBI:30616"/>
    </ligand>
</feature>
<dbReference type="GO" id="GO:0004818">
    <property type="term" value="F:glutamate-tRNA ligase activity"/>
    <property type="evidence" value="ECO:0007669"/>
    <property type="project" value="TreeGrafter"/>
</dbReference>
<comment type="cofactor">
    <cofactor evidence="7">
        <name>Zn(2+)</name>
        <dbReference type="ChEBI" id="CHEBI:29105"/>
    </cofactor>
    <text evidence="7">Binds 1 zinc ion per subunit.</text>
</comment>
<feature type="domain" description="Glutamyl/glutaminyl-tRNA synthetase class Ib catalytic" evidence="9">
    <location>
        <begin position="7"/>
        <end position="244"/>
    </location>
</feature>
<protein>
    <recommendedName>
        <fullName evidence="7">Glutamyl-Q tRNA(Asp) synthetase</fullName>
        <shortName evidence="7">Glu-Q-RSs</shortName>
        <ecNumber evidence="7">6.1.1.-</ecNumber>
    </recommendedName>
</protein>
<feature type="binding site" evidence="7">
    <location>
        <position position="181"/>
    </location>
    <ligand>
        <name>L-glutamate</name>
        <dbReference type="ChEBI" id="CHEBI:29985"/>
    </ligand>
</feature>
<keyword evidence="1 7" id="KW-0436">Ligase</keyword>
<feature type="binding site" evidence="7">
    <location>
        <position position="199"/>
    </location>
    <ligand>
        <name>L-glutamate</name>
        <dbReference type="ChEBI" id="CHEBI:29985"/>
    </ligand>
</feature>
<feature type="short sequence motif" description="'KMSKS' region" evidence="7">
    <location>
        <begin position="237"/>
        <end position="241"/>
    </location>
</feature>
<keyword evidence="3 7" id="KW-0547">Nucleotide-binding</keyword>
<dbReference type="GO" id="GO:0005829">
    <property type="term" value="C:cytosol"/>
    <property type="evidence" value="ECO:0007669"/>
    <property type="project" value="TreeGrafter"/>
</dbReference>
<dbReference type="AlphaFoldDB" id="A0A344UFY1"/>
<dbReference type="EMBL" id="CP029554">
    <property type="protein sequence ID" value="AXE34179.1"/>
    <property type="molecule type" value="Genomic_DNA"/>
</dbReference>
<evidence type="ECO:0000256" key="7">
    <source>
        <dbReference type="HAMAP-Rule" id="MF_01428"/>
    </source>
</evidence>
<organism evidence="10 11">
    <name type="scientific">Chromobacterium phragmitis</name>
    <dbReference type="NCBI Taxonomy" id="2202141"/>
    <lineage>
        <taxon>Bacteria</taxon>
        <taxon>Pseudomonadati</taxon>
        <taxon>Pseudomonadota</taxon>
        <taxon>Betaproteobacteria</taxon>
        <taxon>Neisseriales</taxon>
        <taxon>Chromobacteriaceae</taxon>
        <taxon>Chromobacterium</taxon>
    </lineage>
</organism>
<evidence type="ECO:0000256" key="1">
    <source>
        <dbReference type="ARBA" id="ARBA00022598"/>
    </source>
</evidence>
<dbReference type="InterPro" id="IPR014729">
    <property type="entry name" value="Rossmann-like_a/b/a_fold"/>
</dbReference>
<evidence type="ECO:0000259" key="9">
    <source>
        <dbReference type="Pfam" id="PF00749"/>
    </source>
</evidence>
<dbReference type="InterPro" id="IPR049940">
    <property type="entry name" value="GluQ/Sye"/>
</dbReference>
<dbReference type="RefSeq" id="WP_114072969.1">
    <property type="nucleotide sequence ID" value="NZ_CP029554.1"/>
</dbReference>
<dbReference type="NCBIfam" id="NF004314">
    <property type="entry name" value="PRK05710.1-3"/>
    <property type="match status" value="1"/>
</dbReference>
<dbReference type="GO" id="GO:0008270">
    <property type="term" value="F:zinc ion binding"/>
    <property type="evidence" value="ECO:0007669"/>
    <property type="project" value="UniProtKB-UniRule"/>
</dbReference>
<name>A0A344UFY1_9NEIS</name>
<evidence type="ECO:0000256" key="3">
    <source>
        <dbReference type="ARBA" id="ARBA00022741"/>
    </source>
</evidence>
<evidence type="ECO:0000256" key="5">
    <source>
        <dbReference type="ARBA" id="ARBA00022840"/>
    </source>
</evidence>
<dbReference type="InterPro" id="IPR000924">
    <property type="entry name" value="Glu/Gln-tRNA-synth"/>
</dbReference>
<feature type="short sequence motif" description="'HIGH' region" evidence="7">
    <location>
        <begin position="12"/>
        <end position="22"/>
    </location>
</feature>
<comment type="function">
    <text evidence="7">Catalyzes the tRNA-independent activation of glutamate in presence of ATP and the subsequent transfer of glutamate onto a tRNA(Asp). Glutamate is transferred on the 2-amino-5-(4,5-dihydroxy-2-cyclopenten-1-yl) moiety of the queuosine in the wobble position of the QUC anticodon.</text>
</comment>
<accession>A0A344UFY1</accession>
<dbReference type="GO" id="GO:0006424">
    <property type="term" value="P:glutamyl-tRNA aminoacylation"/>
    <property type="evidence" value="ECO:0007669"/>
    <property type="project" value="InterPro"/>
</dbReference>
<reference evidence="10 11" key="1">
    <citation type="submission" date="2018-05" db="EMBL/GenBank/DDBJ databases">
        <title>Genome sequencing, assembly and analysis of the novel insecticidal bacterium, Chromobacterium phragmitis.</title>
        <authorList>
            <person name="Sparks M.E."/>
            <person name="Blackburn M.B."/>
            <person name="Gundersen-Rindal D.E."/>
        </authorList>
    </citation>
    <scope>NUCLEOTIDE SEQUENCE [LARGE SCALE GENOMIC DNA]</scope>
    <source>
        <strain evidence="10">IIBBL 274-1</strain>
    </source>
</reference>
<gene>
    <name evidence="7" type="primary">gluQ</name>
    <name evidence="10" type="ORF">DK843_07600</name>
</gene>
<dbReference type="GO" id="GO:0006400">
    <property type="term" value="P:tRNA modification"/>
    <property type="evidence" value="ECO:0007669"/>
    <property type="project" value="InterPro"/>
</dbReference>
<feature type="binding site" evidence="7">
    <location>
        <position position="103"/>
    </location>
    <ligand>
        <name>Zn(2+)</name>
        <dbReference type="ChEBI" id="CHEBI:29105"/>
    </ligand>
</feature>
<comment type="similarity">
    <text evidence="7">Belongs to the class-I aminoacyl-tRNA synthetase family. GluQ subfamily.</text>
</comment>
<dbReference type="InterPro" id="IPR020058">
    <property type="entry name" value="Glu/Gln-tRNA-synth_Ib_cat-dom"/>
</dbReference>
<dbReference type="Pfam" id="PF00749">
    <property type="entry name" value="tRNA-synt_1c"/>
    <property type="match status" value="1"/>
</dbReference>
<evidence type="ECO:0000256" key="8">
    <source>
        <dbReference type="RuleBase" id="RU363037"/>
    </source>
</evidence>
<keyword evidence="5 7" id="KW-0067">ATP-binding</keyword>
<keyword evidence="8" id="KW-0648">Protein biosynthesis</keyword>
<proteinExistence type="inferred from homology"/>
<dbReference type="KEGG" id="chrb:DK843_07600"/>
<dbReference type="HAMAP" id="MF_01428">
    <property type="entry name" value="Glu_Q_tRNA_synth"/>
    <property type="match status" value="1"/>
</dbReference>
<dbReference type="PANTHER" id="PTHR43311:SF1">
    <property type="entry name" value="GLUTAMYL-Q TRNA(ASP) SYNTHETASE"/>
    <property type="match status" value="1"/>
</dbReference>
<sequence>MSNALYRGRFAPSPTGLLHAGSLSTAVGSYLEARSRGGQWLLRMEDLDPPREVPGAADDILRTLEAFGFEWDGEVGYQSRRHDLYRAALERLIASGHAYACCCTRKEIAALARRGLDGYVYPGTCRHGCPEGREGRAWRLAVAVAEGERVVDDRLQGEYRQDLARDIGDFVLLRADGFWAYQLAVVVDDADQGVTDIVRGADLLVSTPRQLAVYEALGLSAPGYCHLPVLTNAAGEKLSKQTLAPAISADAAASQLGTALALLGHAPPADCAGLDELWRWAVANWSLSRVPAGPLQLPHS</sequence>
<dbReference type="SUPFAM" id="SSF52374">
    <property type="entry name" value="Nucleotidylyl transferase"/>
    <property type="match status" value="1"/>
</dbReference>
<dbReference type="NCBIfam" id="TIGR03838">
    <property type="entry name" value="queuosine_YadB"/>
    <property type="match status" value="1"/>
</dbReference>
<feature type="binding site" evidence="7">
    <location>
        <position position="121"/>
    </location>
    <ligand>
        <name>Zn(2+)</name>
        <dbReference type="ChEBI" id="CHEBI:29105"/>
    </ligand>
</feature>
<evidence type="ECO:0000256" key="6">
    <source>
        <dbReference type="ARBA" id="ARBA00023146"/>
    </source>
</evidence>
<evidence type="ECO:0000256" key="4">
    <source>
        <dbReference type="ARBA" id="ARBA00022833"/>
    </source>
</evidence>
<evidence type="ECO:0000256" key="2">
    <source>
        <dbReference type="ARBA" id="ARBA00022723"/>
    </source>
</evidence>
<feature type="binding site" evidence="7">
    <location>
        <begin position="9"/>
        <end position="13"/>
    </location>
    <ligand>
        <name>L-glutamate</name>
        <dbReference type="ChEBI" id="CHEBI:29985"/>
    </ligand>
</feature>